<proteinExistence type="predicted"/>
<sequence>MPVKQHYLPFLTVITSRRFTRNPEGLRLPAATGLGWKSQILLHLPNFSWRAYKIFCQRAKQCVFLRRFAKAEVFAVAFKPGIFNGACSRRKIFIYVNA</sequence>
<dbReference type="Proteomes" id="UP000565078">
    <property type="component" value="Unassembled WGS sequence"/>
</dbReference>
<reference evidence="2" key="1">
    <citation type="journal article" date="2020" name="bioRxiv">
        <title>A rank-normalized archaeal taxonomy based on genome phylogeny resolves widespread incomplete and uneven classifications.</title>
        <authorList>
            <person name="Rinke C."/>
            <person name="Chuvochina M."/>
            <person name="Mussig A.J."/>
            <person name="Chaumeil P.-A."/>
            <person name="Waite D.W."/>
            <person name="Whitman W.B."/>
            <person name="Parks D.H."/>
            <person name="Hugenholtz P."/>
        </authorList>
    </citation>
    <scope>NUCLEOTIDE SEQUENCE [LARGE SCALE GENOMIC DNA]</scope>
</reference>
<organism evidence="1 2">
    <name type="scientific">Candidatus Iainarchaeum sp</name>
    <dbReference type="NCBI Taxonomy" id="3101447"/>
    <lineage>
        <taxon>Archaea</taxon>
        <taxon>Candidatus Iainarchaeota</taxon>
        <taxon>Candidatus Iainarchaeia</taxon>
        <taxon>Candidatus Iainarchaeales</taxon>
        <taxon>Candidatus Iainarchaeaceae</taxon>
        <taxon>Candidatus Iainarchaeum</taxon>
    </lineage>
</organism>
<comment type="caution">
    <text evidence="1">The sequence shown here is derived from an EMBL/GenBank/DDBJ whole genome shotgun (WGS) entry which is preliminary data.</text>
</comment>
<name>A0A7J4J5P0_9ARCH</name>
<gene>
    <name evidence="1" type="ORF">HA254_07780</name>
</gene>
<evidence type="ECO:0000313" key="1">
    <source>
        <dbReference type="EMBL" id="HIH10536.1"/>
    </source>
</evidence>
<dbReference type="AlphaFoldDB" id="A0A7J4J5P0"/>
<protein>
    <submittedName>
        <fullName evidence="1">Uncharacterized protein</fullName>
    </submittedName>
</protein>
<evidence type="ECO:0000313" key="2">
    <source>
        <dbReference type="Proteomes" id="UP000565078"/>
    </source>
</evidence>
<accession>A0A7J4J5P0</accession>
<dbReference type="EMBL" id="DUGC01000122">
    <property type="protein sequence ID" value="HIH10536.1"/>
    <property type="molecule type" value="Genomic_DNA"/>
</dbReference>